<dbReference type="EMBL" id="CP071182">
    <property type="protein sequence ID" value="QSO49228.1"/>
    <property type="molecule type" value="Genomic_DNA"/>
</dbReference>
<evidence type="ECO:0000313" key="3">
    <source>
        <dbReference type="Proteomes" id="UP000663505"/>
    </source>
</evidence>
<sequence length="294" mass="32525">MNSDRDIIRKLSVGSKLTMSPEQKQASLRFIQQEMKKIKPITSPRARHILSSATAAVAALALVVGLGYEIHSKFISQPNHTVSSASVNKRAINPMSLHPSSVNHHMQNAIGYAFSGKNATPAIKELAVFKVKVPVLPNGFIPYQVSLEDTVPTNDQQAEVQQVASFTTIQVPGMTAQRLEQQLESMKQGLRGIYRASNFNYIQYTVDEYSEQTLGAKSHFTAVPFLKIVTFDGIPVQVYGSPSSGVSVYKFHINNRVMTVYRGDGNYKLNVNALNDQTAWKIIHSLVKGTNYLN</sequence>
<keyword evidence="3" id="KW-1185">Reference proteome</keyword>
<name>A0A9X7W1W5_9BACL</name>
<reference evidence="2 3" key="1">
    <citation type="submission" date="2021-02" db="EMBL/GenBank/DDBJ databases">
        <title>Alicyclobacillus curvatus sp. nov. and Alicyclobacillus mengziensis sp. nov., two acidophilic bacteria isolated from acid mine drainage.</title>
        <authorList>
            <person name="Huang Y."/>
        </authorList>
    </citation>
    <scope>NUCLEOTIDE SEQUENCE [LARGE SCALE GENOMIC DNA]</scope>
    <source>
        <strain evidence="2 3">S30H14</strain>
    </source>
</reference>
<keyword evidence="1" id="KW-0812">Transmembrane</keyword>
<dbReference type="AlphaFoldDB" id="A0A9X7W1W5"/>
<evidence type="ECO:0000313" key="2">
    <source>
        <dbReference type="EMBL" id="QSO49228.1"/>
    </source>
</evidence>
<evidence type="ECO:0000256" key="1">
    <source>
        <dbReference type="SAM" id="Phobius"/>
    </source>
</evidence>
<gene>
    <name evidence="2" type="ORF">JZ786_10070</name>
</gene>
<dbReference type="RefSeq" id="WP_206658539.1">
    <property type="nucleotide sequence ID" value="NZ_CP071182.1"/>
</dbReference>
<protein>
    <recommendedName>
        <fullName evidence="4">DUF4367 domain-containing protein</fullName>
    </recommendedName>
</protein>
<dbReference type="Proteomes" id="UP000663505">
    <property type="component" value="Chromosome"/>
</dbReference>
<feature type="transmembrane region" description="Helical" evidence="1">
    <location>
        <begin position="49"/>
        <end position="68"/>
    </location>
</feature>
<dbReference type="KEGG" id="afx:JZ786_10070"/>
<keyword evidence="1" id="KW-0472">Membrane</keyword>
<evidence type="ECO:0008006" key="4">
    <source>
        <dbReference type="Google" id="ProtNLM"/>
    </source>
</evidence>
<keyword evidence="1" id="KW-1133">Transmembrane helix</keyword>
<organism evidence="2 3">
    <name type="scientific">Alicyclobacillus mengziensis</name>
    <dbReference type="NCBI Taxonomy" id="2931921"/>
    <lineage>
        <taxon>Bacteria</taxon>
        <taxon>Bacillati</taxon>
        <taxon>Bacillota</taxon>
        <taxon>Bacilli</taxon>
        <taxon>Bacillales</taxon>
        <taxon>Alicyclobacillaceae</taxon>
        <taxon>Alicyclobacillus</taxon>
    </lineage>
</organism>
<accession>A0A9X7W1W5</accession>
<proteinExistence type="predicted"/>